<keyword evidence="2" id="KW-1185">Reference proteome</keyword>
<evidence type="ECO:0000313" key="1">
    <source>
        <dbReference type="EMBL" id="GBM56316.1"/>
    </source>
</evidence>
<dbReference type="Proteomes" id="UP000499080">
    <property type="component" value="Unassembled WGS sequence"/>
</dbReference>
<reference evidence="1 2" key="1">
    <citation type="journal article" date="2019" name="Sci. Rep.">
        <title>Orb-weaving spider Araneus ventricosus genome elucidates the spidroin gene catalogue.</title>
        <authorList>
            <person name="Kono N."/>
            <person name="Nakamura H."/>
            <person name="Ohtoshi R."/>
            <person name="Moran D.A.P."/>
            <person name="Shinohara A."/>
            <person name="Yoshida Y."/>
            <person name="Fujiwara M."/>
            <person name="Mori M."/>
            <person name="Tomita M."/>
            <person name="Arakawa K."/>
        </authorList>
    </citation>
    <scope>NUCLEOTIDE SEQUENCE [LARGE SCALE GENOMIC DNA]</scope>
</reference>
<dbReference type="AlphaFoldDB" id="A0A4Y2GU55"/>
<sequence>MSKAWEIVASYIEKHHPNKAVAMHATYLFNGNTVAFPSNFEASEKTNASRQFSSKTKLDCNQTGSRGRRLLMSELKSKNGHLQENEKVICISFVIHIPKKIEVVIRRKMAKLHMDCPAYAAFGPVAQENLPQPLTLLSELGFLARFFFFFFPPHAVGEDLLELVKEMSKDTRALNCITMHRNAASCKTRFGISKTVKKALFEDLQKEFFSLNLDKSTNSSNQKIATVLVNYMTKVLSTYFPTVLIMSTVRQFFKD</sequence>
<organism evidence="1 2">
    <name type="scientific">Araneus ventricosus</name>
    <name type="common">Orbweaver spider</name>
    <name type="synonym">Epeira ventricosa</name>
    <dbReference type="NCBI Taxonomy" id="182803"/>
    <lineage>
        <taxon>Eukaryota</taxon>
        <taxon>Metazoa</taxon>
        <taxon>Ecdysozoa</taxon>
        <taxon>Arthropoda</taxon>
        <taxon>Chelicerata</taxon>
        <taxon>Arachnida</taxon>
        <taxon>Araneae</taxon>
        <taxon>Araneomorphae</taxon>
        <taxon>Entelegynae</taxon>
        <taxon>Araneoidea</taxon>
        <taxon>Araneidae</taxon>
        <taxon>Araneus</taxon>
    </lineage>
</organism>
<gene>
    <name evidence="1" type="ORF">AVEN_125066_1</name>
</gene>
<proteinExistence type="predicted"/>
<dbReference type="EMBL" id="BGPR01001539">
    <property type="protein sequence ID" value="GBM56316.1"/>
    <property type="molecule type" value="Genomic_DNA"/>
</dbReference>
<evidence type="ECO:0000313" key="2">
    <source>
        <dbReference type="Proteomes" id="UP000499080"/>
    </source>
</evidence>
<protein>
    <submittedName>
        <fullName evidence="1">Uncharacterized protein</fullName>
    </submittedName>
</protein>
<name>A0A4Y2GU55_ARAVE</name>
<accession>A0A4Y2GU55</accession>
<comment type="caution">
    <text evidence="1">The sequence shown here is derived from an EMBL/GenBank/DDBJ whole genome shotgun (WGS) entry which is preliminary data.</text>
</comment>